<dbReference type="Proteomes" id="UP000626180">
    <property type="component" value="Unassembled WGS sequence"/>
</dbReference>
<reference evidence="6 9" key="2">
    <citation type="submission" date="2020-10" db="EMBL/GenBank/DDBJ databases">
        <title>Genome sequences of Pseudomonas isolates.</title>
        <authorList>
            <person name="Wessels L."/>
            <person name="Reich F."/>
            <person name="Hammerl J."/>
        </authorList>
    </citation>
    <scope>NUCLEOTIDE SEQUENCE [LARGE SCALE GENOMIC DNA]</scope>
    <source>
        <strain evidence="6 9">20-MO00624-0</strain>
    </source>
</reference>
<dbReference type="GO" id="GO:0045892">
    <property type="term" value="P:negative regulation of DNA-templated transcription"/>
    <property type="evidence" value="ECO:0007669"/>
    <property type="project" value="TreeGrafter"/>
</dbReference>
<dbReference type="PROSITE" id="PS51077">
    <property type="entry name" value="HTH_ICLR"/>
    <property type="match status" value="1"/>
</dbReference>
<feature type="domain" description="IclR-ED" evidence="5">
    <location>
        <begin position="66"/>
        <end position="253"/>
    </location>
</feature>
<dbReference type="InterPro" id="IPR014757">
    <property type="entry name" value="Tscrpt_reg_IclR_C"/>
</dbReference>
<evidence type="ECO:0000313" key="6">
    <source>
        <dbReference type="EMBL" id="MBF8640744.1"/>
    </source>
</evidence>
<dbReference type="PANTHER" id="PTHR30136">
    <property type="entry name" value="HELIX-TURN-HELIX TRANSCRIPTIONAL REGULATOR, ICLR FAMILY"/>
    <property type="match status" value="1"/>
</dbReference>
<dbReference type="Proteomes" id="UP000250443">
    <property type="component" value="Unassembled WGS sequence"/>
</dbReference>
<dbReference type="InterPro" id="IPR050707">
    <property type="entry name" value="HTH_MetabolicPath_Reg"/>
</dbReference>
<dbReference type="GO" id="GO:0003677">
    <property type="term" value="F:DNA binding"/>
    <property type="evidence" value="ECO:0007669"/>
    <property type="project" value="UniProtKB-KW"/>
</dbReference>
<proteinExistence type="predicted"/>
<sequence length="259" mass="27889">MTTSEPERGAIQVISRAAAILRCLENEPAGLSLGAIAKRIDLPRSTVQRLVDALALEQLLEVHGAGGVRLGPALIRLASRSHGDITQRVRPFLEELSKHTGETAVLVHANRAELMVLHSVISSQELRVAPTPGNFLAIHATSGGKMLLSGMTDGVVTQLLGPELKVLTHKTLSTLPALLDELQQIREDGFSYDREEHMLGVHAMAIGIETPQGRYAISLVGPAWRMEANDEGLRRALTDCRNALADALRSPQVDHPPAG</sequence>
<evidence type="ECO:0000313" key="8">
    <source>
        <dbReference type="Proteomes" id="UP000250443"/>
    </source>
</evidence>
<protein>
    <submittedName>
        <fullName evidence="6">IclR family transcriptional regulator</fullName>
    </submittedName>
    <submittedName>
        <fullName evidence="7">Regulatory protein, IclR</fullName>
    </submittedName>
</protein>
<evidence type="ECO:0000256" key="3">
    <source>
        <dbReference type="ARBA" id="ARBA00023163"/>
    </source>
</evidence>
<dbReference type="AlphaFoldDB" id="A0A2X2CH99"/>
<keyword evidence="1" id="KW-0805">Transcription regulation</keyword>
<dbReference type="Pfam" id="PF01614">
    <property type="entry name" value="IclR_C"/>
    <property type="match status" value="1"/>
</dbReference>
<dbReference type="Pfam" id="PF09339">
    <property type="entry name" value="HTH_IclR"/>
    <property type="match status" value="1"/>
</dbReference>
<dbReference type="Gene3D" id="1.10.10.10">
    <property type="entry name" value="Winged helix-like DNA-binding domain superfamily/Winged helix DNA-binding domain"/>
    <property type="match status" value="1"/>
</dbReference>
<gene>
    <name evidence="7" type="primary">ttgV</name>
    <name evidence="6" type="ORF">IRZ65_08615</name>
    <name evidence="7" type="ORF">NCTC11842_02029</name>
</gene>
<evidence type="ECO:0000256" key="2">
    <source>
        <dbReference type="ARBA" id="ARBA00023125"/>
    </source>
</evidence>
<dbReference type="EMBL" id="JADMCD010000003">
    <property type="protein sequence ID" value="MBF8640744.1"/>
    <property type="molecule type" value="Genomic_DNA"/>
</dbReference>
<dbReference type="InterPro" id="IPR036390">
    <property type="entry name" value="WH_DNA-bd_sf"/>
</dbReference>
<dbReference type="PROSITE" id="PS51078">
    <property type="entry name" value="ICLR_ED"/>
    <property type="match status" value="1"/>
</dbReference>
<organism evidence="7 8">
    <name type="scientific">Pseudomonas luteola</name>
    <dbReference type="NCBI Taxonomy" id="47886"/>
    <lineage>
        <taxon>Bacteria</taxon>
        <taxon>Pseudomonadati</taxon>
        <taxon>Pseudomonadota</taxon>
        <taxon>Gammaproteobacteria</taxon>
        <taxon>Pseudomonadales</taxon>
        <taxon>Pseudomonadaceae</taxon>
        <taxon>Pseudomonas</taxon>
    </lineage>
</organism>
<dbReference type="SUPFAM" id="SSF55781">
    <property type="entry name" value="GAF domain-like"/>
    <property type="match status" value="1"/>
</dbReference>
<dbReference type="EMBL" id="UAUF01000011">
    <property type="protein sequence ID" value="SPZ06111.1"/>
    <property type="molecule type" value="Genomic_DNA"/>
</dbReference>
<dbReference type="Gene3D" id="3.30.450.40">
    <property type="match status" value="1"/>
</dbReference>
<evidence type="ECO:0000259" key="5">
    <source>
        <dbReference type="PROSITE" id="PS51078"/>
    </source>
</evidence>
<name>A0A2X2CH99_PSELU</name>
<dbReference type="GeneID" id="300267194"/>
<dbReference type="PANTHER" id="PTHR30136:SF35">
    <property type="entry name" value="HTH-TYPE TRANSCRIPTIONAL REGULATOR RV1719"/>
    <property type="match status" value="1"/>
</dbReference>
<accession>A0A2X2CH99</accession>
<evidence type="ECO:0000313" key="9">
    <source>
        <dbReference type="Proteomes" id="UP000626180"/>
    </source>
</evidence>
<keyword evidence="2" id="KW-0238">DNA-binding</keyword>
<keyword evidence="3" id="KW-0804">Transcription</keyword>
<evidence type="ECO:0000259" key="4">
    <source>
        <dbReference type="PROSITE" id="PS51077"/>
    </source>
</evidence>
<dbReference type="InterPro" id="IPR005471">
    <property type="entry name" value="Tscrpt_reg_IclR_N"/>
</dbReference>
<evidence type="ECO:0000313" key="7">
    <source>
        <dbReference type="EMBL" id="SPZ06111.1"/>
    </source>
</evidence>
<dbReference type="SMART" id="SM00346">
    <property type="entry name" value="HTH_ICLR"/>
    <property type="match status" value="1"/>
</dbReference>
<dbReference type="InterPro" id="IPR036388">
    <property type="entry name" value="WH-like_DNA-bd_sf"/>
</dbReference>
<feature type="domain" description="HTH iclR-type" evidence="4">
    <location>
        <begin position="11"/>
        <end position="72"/>
    </location>
</feature>
<keyword evidence="9" id="KW-1185">Reference proteome</keyword>
<dbReference type="GO" id="GO:0003700">
    <property type="term" value="F:DNA-binding transcription factor activity"/>
    <property type="evidence" value="ECO:0007669"/>
    <property type="project" value="TreeGrafter"/>
</dbReference>
<dbReference type="InterPro" id="IPR029016">
    <property type="entry name" value="GAF-like_dom_sf"/>
</dbReference>
<dbReference type="RefSeq" id="WP_010798190.1">
    <property type="nucleotide sequence ID" value="NZ_CP044086.1"/>
</dbReference>
<dbReference type="SUPFAM" id="SSF46785">
    <property type="entry name" value="Winged helix' DNA-binding domain"/>
    <property type="match status" value="1"/>
</dbReference>
<reference evidence="7 8" key="1">
    <citation type="submission" date="2018-06" db="EMBL/GenBank/DDBJ databases">
        <authorList>
            <consortium name="Pathogen Informatics"/>
            <person name="Doyle S."/>
        </authorList>
    </citation>
    <scope>NUCLEOTIDE SEQUENCE [LARGE SCALE GENOMIC DNA]</scope>
    <source>
        <strain evidence="7 8">NCTC11842</strain>
    </source>
</reference>
<evidence type="ECO:0000256" key="1">
    <source>
        <dbReference type="ARBA" id="ARBA00023015"/>
    </source>
</evidence>